<dbReference type="PANTHER" id="PTHR13483:SF3">
    <property type="entry name" value="BOX C_D SNORNA PROTEIN 1"/>
    <property type="match status" value="1"/>
</dbReference>
<keyword evidence="7" id="KW-0832">Ubl conjugation</keyword>
<feature type="compositionally biased region" description="Polar residues" evidence="14">
    <location>
        <begin position="639"/>
        <end position="649"/>
    </location>
</feature>
<keyword evidence="4" id="KW-0479">Metal-binding</keyword>
<dbReference type="PANTHER" id="PTHR13483">
    <property type="entry name" value="BOX C_D SNORNA PROTEIN 1-RELATED"/>
    <property type="match status" value="1"/>
</dbReference>
<keyword evidence="2" id="KW-0690">Ribosome biogenesis</keyword>
<dbReference type="GO" id="GO:0005634">
    <property type="term" value="C:nucleus"/>
    <property type="evidence" value="ECO:0007669"/>
    <property type="project" value="TreeGrafter"/>
</dbReference>
<dbReference type="InterPro" id="IPR007529">
    <property type="entry name" value="Znf_HIT"/>
</dbReference>
<feature type="compositionally biased region" description="Polar residues" evidence="14">
    <location>
        <begin position="614"/>
        <end position="629"/>
    </location>
</feature>
<dbReference type="PROSITE" id="PS51083">
    <property type="entry name" value="ZF_HIT"/>
    <property type="match status" value="1"/>
</dbReference>
<evidence type="ECO:0000256" key="10">
    <source>
        <dbReference type="ARBA" id="ARBA00061949"/>
    </source>
</evidence>
<keyword evidence="3" id="KW-0597">Phosphoprotein</keyword>
<evidence type="ECO:0000256" key="11">
    <source>
        <dbReference type="ARBA" id="ARBA00068630"/>
    </source>
</evidence>
<evidence type="ECO:0000313" key="16">
    <source>
        <dbReference type="EMBL" id="SSX31454.1"/>
    </source>
</evidence>
<comment type="function">
    <text evidence="8">Required for box C/D snoRNAs accumulation involved in snoRNA processing, snoRNA transport to the nucleolus and ribosome biogenesis.</text>
</comment>
<evidence type="ECO:0000256" key="14">
    <source>
        <dbReference type="SAM" id="MobiDB-lite"/>
    </source>
</evidence>
<keyword evidence="5 13" id="KW-0863">Zinc-finger</keyword>
<evidence type="ECO:0000256" key="7">
    <source>
        <dbReference type="ARBA" id="ARBA00022843"/>
    </source>
</evidence>
<keyword evidence="1" id="KW-1017">Isopeptide bond</keyword>
<dbReference type="Pfam" id="PF25790">
    <property type="entry name" value="BCD1"/>
    <property type="match status" value="1"/>
</dbReference>
<dbReference type="VEuPathDB" id="VectorBase:CSON003649"/>
<comment type="similarity">
    <text evidence="9">Belongs to the BCD1 family.</text>
</comment>
<evidence type="ECO:0000256" key="2">
    <source>
        <dbReference type="ARBA" id="ARBA00022517"/>
    </source>
</evidence>
<dbReference type="AlphaFoldDB" id="A0A336MM05"/>
<evidence type="ECO:0000259" key="15">
    <source>
        <dbReference type="PROSITE" id="PS51083"/>
    </source>
</evidence>
<proteinExistence type="inferred from homology"/>
<dbReference type="GO" id="GO:0048254">
    <property type="term" value="P:snoRNA localization"/>
    <property type="evidence" value="ECO:0007669"/>
    <property type="project" value="TreeGrafter"/>
</dbReference>
<evidence type="ECO:0000256" key="1">
    <source>
        <dbReference type="ARBA" id="ARBA00022499"/>
    </source>
</evidence>
<dbReference type="FunFam" id="3.30.60.190:FF:000001">
    <property type="entry name" value="box C/D snoRNA protein 1"/>
    <property type="match status" value="1"/>
</dbReference>
<feature type="region of interest" description="Disordered" evidence="14">
    <location>
        <begin position="613"/>
        <end position="673"/>
    </location>
</feature>
<evidence type="ECO:0000256" key="9">
    <source>
        <dbReference type="ARBA" id="ARBA00049654"/>
    </source>
</evidence>
<evidence type="ECO:0000256" key="12">
    <source>
        <dbReference type="ARBA" id="ARBA00077531"/>
    </source>
</evidence>
<dbReference type="CDD" id="cd23023">
    <property type="entry name" value="zf-HIT_BCD1"/>
    <property type="match status" value="1"/>
</dbReference>
<evidence type="ECO:0000256" key="8">
    <source>
        <dbReference type="ARBA" id="ARBA00049598"/>
    </source>
</evidence>
<dbReference type="InterPro" id="IPR057721">
    <property type="entry name" value="BCD1_alpha/beta"/>
</dbReference>
<dbReference type="GO" id="GO:0008270">
    <property type="term" value="F:zinc ion binding"/>
    <property type="evidence" value="ECO:0007669"/>
    <property type="project" value="UniProtKB-UniRule"/>
</dbReference>
<dbReference type="GO" id="GO:0000463">
    <property type="term" value="P:maturation of LSU-rRNA from tricistronic rRNA transcript (SSU-rRNA, 5.8S rRNA, LSU-rRNA)"/>
    <property type="evidence" value="ECO:0007669"/>
    <property type="project" value="TreeGrafter"/>
</dbReference>
<sequence length="673" mass="78872">MKNLSEKREKTISHKIPLPSDWRSTKYYLFKSWDYTKFGNNSSISTAILISCMTVYRGWEGHYFNFIATDQDSNVELKVYNNYYYNYRHDTLEADDVSELYAHVLLLGMTKRFFDDKEPDLLFRSVLKYKHKSTREKEIAIPVNWIKNIKRQMDALPKLKVSIMKFLLSSTESKCKTIISELMGAEMIAFKAGINFMFQDPLTAAHTQKYVVKEMMLLKRCLINMRSLTDDERELCCLLYPGKFIPPVSEFANIAFCTVYQYKHGEVYADLIDCPHKSELKELVRSHLSGPIMWHEYNFYEKRILREIGVSQYYGSFFEEHEPLLKLISIEMETTVTYCDSKEENKEVSRLGKCEVCIINDAKYTCPKCEVKTCCLDCLKIHKKELECDGIRDKTKYIPLKKMTQMDFMSDYYFLEECTRYVADRKRDKIKKYTIYNKELPTHLFRLRAAARQRKITLRFLLSNFTKHRINTTKLNFKSQIIHWKVEWNFPNVGDKVLTFYDDNCLEGDTIESLLDKYLNPDSIIEVPGRKQLEFYQAKGIDQLKILLKAEGVRKSSNRYYELDHKLSLNENLANKTIVEFPVIVIVFEEVARELDIIQSDDEDETEKLHYNQVIGNTSGKRQSHTEGTPENIKKKRVTQNSSTKNYLFSSEIDGNSSDSSAADDGMTTEEEK</sequence>
<keyword evidence="6" id="KW-0862">Zinc</keyword>
<evidence type="ECO:0000256" key="13">
    <source>
        <dbReference type="PROSITE-ProRule" id="PRU00453"/>
    </source>
</evidence>
<gene>
    <name evidence="16" type="primary">CSON003649</name>
</gene>
<evidence type="ECO:0000256" key="6">
    <source>
        <dbReference type="ARBA" id="ARBA00022833"/>
    </source>
</evidence>
<dbReference type="SUPFAM" id="SSF144232">
    <property type="entry name" value="HIT/MYND zinc finger-like"/>
    <property type="match status" value="1"/>
</dbReference>
<feature type="domain" description="HIT-type" evidence="15">
    <location>
        <begin position="354"/>
        <end position="388"/>
    </location>
</feature>
<evidence type="ECO:0000256" key="5">
    <source>
        <dbReference type="ARBA" id="ARBA00022771"/>
    </source>
</evidence>
<name>A0A336MM05_CULSO</name>
<organism evidence="16">
    <name type="scientific">Culicoides sonorensis</name>
    <name type="common">Biting midge</name>
    <dbReference type="NCBI Taxonomy" id="179676"/>
    <lineage>
        <taxon>Eukaryota</taxon>
        <taxon>Metazoa</taxon>
        <taxon>Ecdysozoa</taxon>
        <taxon>Arthropoda</taxon>
        <taxon>Hexapoda</taxon>
        <taxon>Insecta</taxon>
        <taxon>Pterygota</taxon>
        <taxon>Neoptera</taxon>
        <taxon>Endopterygota</taxon>
        <taxon>Diptera</taxon>
        <taxon>Nematocera</taxon>
        <taxon>Chironomoidea</taxon>
        <taxon>Ceratopogonidae</taxon>
        <taxon>Ceratopogoninae</taxon>
        <taxon>Culicoides</taxon>
        <taxon>Monoculicoides</taxon>
    </lineage>
</organism>
<dbReference type="EMBL" id="UFQT01001695">
    <property type="protein sequence ID" value="SSX31454.1"/>
    <property type="molecule type" value="Genomic_DNA"/>
</dbReference>
<evidence type="ECO:0000256" key="4">
    <source>
        <dbReference type="ARBA" id="ARBA00022723"/>
    </source>
</evidence>
<evidence type="ECO:0000256" key="3">
    <source>
        <dbReference type="ARBA" id="ARBA00022553"/>
    </source>
</evidence>
<comment type="subunit">
    <text evidence="10">Interacts with FBL, SNU13, NOP58, NUFIP1, RUVBL1, RUVBL2 and TAF9. Interacts (via HIT-type zinc finger) with the RUVBL1/RUVBL2 complex in the presence of ADP.</text>
</comment>
<dbReference type="InterPro" id="IPR051639">
    <property type="entry name" value="BCD1"/>
</dbReference>
<reference evidence="16" key="1">
    <citation type="submission" date="2018-07" db="EMBL/GenBank/DDBJ databases">
        <authorList>
            <person name="Quirk P.G."/>
            <person name="Krulwich T.A."/>
        </authorList>
    </citation>
    <scope>NUCLEOTIDE SEQUENCE</scope>
</reference>
<accession>A0A336MM05</accession>
<dbReference type="Gene3D" id="3.30.60.190">
    <property type="match status" value="1"/>
</dbReference>
<dbReference type="GO" id="GO:0000492">
    <property type="term" value="P:box C/D snoRNP assembly"/>
    <property type="evidence" value="ECO:0007669"/>
    <property type="project" value="TreeGrafter"/>
</dbReference>
<feature type="compositionally biased region" description="Low complexity" evidence="14">
    <location>
        <begin position="650"/>
        <end position="666"/>
    </location>
</feature>
<dbReference type="Pfam" id="PF04438">
    <property type="entry name" value="zf-HIT"/>
    <property type="match status" value="1"/>
</dbReference>
<dbReference type="GO" id="GO:0070761">
    <property type="term" value="C:pre-snoRNP complex"/>
    <property type="evidence" value="ECO:0007669"/>
    <property type="project" value="TreeGrafter"/>
</dbReference>
<protein>
    <recommendedName>
        <fullName evidence="11">Box C/D snoRNA protein 1</fullName>
    </recommendedName>
    <alternativeName>
        <fullName evidence="12">Zinc finger HIT domain-containing protein 6</fullName>
    </alternativeName>
</protein>